<gene>
    <name evidence="7" type="ORF">QR680_018110</name>
</gene>
<dbReference type="AlphaFoldDB" id="A0AA39LQ78"/>
<dbReference type="Proteomes" id="UP001175271">
    <property type="component" value="Unassembled WGS sequence"/>
</dbReference>
<evidence type="ECO:0000256" key="1">
    <source>
        <dbReference type="ARBA" id="ARBA00004123"/>
    </source>
</evidence>
<keyword evidence="5" id="KW-0539">Nucleus</keyword>
<dbReference type="GO" id="GO:0032039">
    <property type="term" value="C:integrator complex"/>
    <property type="evidence" value="ECO:0007669"/>
    <property type="project" value="InterPro"/>
</dbReference>
<keyword evidence="8" id="KW-1185">Reference proteome</keyword>
<dbReference type="EMBL" id="JAUCMV010000004">
    <property type="protein sequence ID" value="KAK0405647.1"/>
    <property type="molecule type" value="Genomic_DNA"/>
</dbReference>
<dbReference type="Pfam" id="PF16661">
    <property type="entry name" value="Lactamase_B_6"/>
    <property type="match status" value="1"/>
</dbReference>
<evidence type="ECO:0000313" key="8">
    <source>
        <dbReference type="Proteomes" id="UP001175271"/>
    </source>
</evidence>
<evidence type="ECO:0000256" key="5">
    <source>
        <dbReference type="ARBA" id="ARBA00023242"/>
    </source>
</evidence>
<evidence type="ECO:0000259" key="6">
    <source>
        <dbReference type="SMART" id="SM01027"/>
    </source>
</evidence>
<comment type="subcellular location">
    <subcellularLocation>
        <location evidence="2">Cytoplasm</location>
    </subcellularLocation>
    <subcellularLocation>
        <location evidence="1">Nucleus</location>
    </subcellularLocation>
</comment>
<dbReference type="Pfam" id="PF10996">
    <property type="entry name" value="Beta-Casp"/>
    <property type="match status" value="1"/>
</dbReference>
<organism evidence="7 8">
    <name type="scientific">Steinernema hermaphroditum</name>
    <dbReference type="NCBI Taxonomy" id="289476"/>
    <lineage>
        <taxon>Eukaryota</taxon>
        <taxon>Metazoa</taxon>
        <taxon>Ecdysozoa</taxon>
        <taxon>Nematoda</taxon>
        <taxon>Chromadorea</taxon>
        <taxon>Rhabditida</taxon>
        <taxon>Tylenchina</taxon>
        <taxon>Panagrolaimomorpha</taxon>
        <taxon>Strongyloidoidea</taxon>
        <taxon>Steinernematidae</taxon>
        <taxon>Steinernema</taxon>
    </lineage>
</organism>
<reference evidence="7" key="1">
    <citation type="submission" date="2023-06" db="EMBL/GenBank/DDBJ databases">
        <title>Genomic analysis of the entomopathogenic nematode Steinernema hermaphroditum.</title>
        <authorList>
            <person name="Schwarz E.M."/>
            <person name="Heppert J.K."/>
            <person name="Baniya A."/>
            <person name="Schwartz H.T."/>
            <person name="Tan C.-H."/>
            <person name="Antoshechkin I."/>
            <person name="Sternberg P.W."/>
            <person name="Goodrich-Blair H."/>
            <person name="Dillman A.R."/>
        </authorList>
    </citation>
    <scope>NUCLEOTIDE SEQUENCE</scope>
    <source>
        <strain evidence="7">PS9179</strain>
        <tissue evidence="7">Whole animal</tissue>
    </source>
</reference>
<dbReference type="SMART" id="SM01027">
    <property type="entry name" value="Beta-Casp"/>
    <property type="match status" value="1"/>
</dbReference>
<name>A0AA39LQ78_9BILA</name>
<evidence type="ECO:0000256" key="2">
    <source>
        <dbReference type="ARBA" id="ARBA00004496"/>
    </source>
</evidence>
<dbReference type="SUPFAM" id="SSF56281">
    <property type="entry name" value="Metallo-hydrolase/oxidoreductase"/>
    <property type="match status" value="1"/>
</dbReference>
<dbReference type="GO" id="GO:0005737">
    <property type="term" value="C:cytoplasm"/>
    <property type="evidence" value="ECO:0007669"/>
    <property type="project" value="UniProtKB-SubCell"/>
</dbReference>
<dbReference type="PANTHER" id="PTHR46094:SF1">
    <property type="entry name" value="INTEGRATOR COMPLEX SUBUNIT 9"/>
    <property type="match status" value="1"/>
</dbReference>
<keyword evidence="4" id="KW-0963">Cytoplasm</keyword>
<accession>A0AA39LQ78</accession>
<comment type="similarity">
    <text evidence="3">Belongs to the metallo-beta-lactamase superfamily. RNA-metabolizing metallo-beta-lactamase-like family. INTS9 subfamily.</text>
</comment>
<evidence type="ECO:0000313" key="7">
    <source>
        <dbReference type="EMBL" id="KAK0405647.1"/>
    </source>
</evidence>
<dbReference type="PANTHER" id="PTHR46094">
    <property type="entry name" value="INTEGRATOR COMPLEX SUBUNIT 9"/>
    <property type="match status" value="1"/>
</dbReference>
<comment type="caution">
    <text evidence="7">The sequence shown here is derived from an EMBL/GenBank/DDBJ whole genome shotgun (WGS) entry which is preliminary data.</text>
</comment>
<dbReference type="GO" id="GO:0034472">
    <property type="term" value="P:snRNA 3'-end processing"/>
    <property type="evidence" value="ECO:0007669"/>
    <property type="project" value="TreeGrafter"/>
</dbReference>
<dbReference type="InterPro" id="IPR022712">
    <property type="entry name" value="Beta_Casp"/>
</dbReference>
<proteinExistence type="inferred from homology"/>
<dbReference type="InterPro" id="IPR001279">
    <property type="entry name" value="Metallo-B-lactamas"/>
</dbReference>
<dbReference type="Gene3D" id="3.60.15.10">
    <property type="entry name" value="Ribonuclease Z/Hydroxyacylglutathione hydrolase-like"/>
    <property type="match status" value="1"/>
</dbReference>
<sequence length="682" mass="76292">MEITSLSPIISRPCYVVKVKSANVTILIDPMVDLSSLQSYVPFSILPTGRLAQLAYGPKEEKFLRVCDGSTYVDGTPEVRIAPLHMVKMQDVDAILVSHFTGLLALPFYTEGTGFEGIVYCTEPTAQLGKLVVEEMIEYLARCNADATNTKWKDPMFWGAFANQPTSDPRDWLPFYSKRHLLSSLKLITNVSFRQTMTVGGSVSVSAYGSGYSIGSCNWKISTEHESVVYVAHSSARQAHTNSVQWDQMRRADHLILSTMCLNRDNSPGEQVLNIGKIVVETLRRGGNVLMPMSPTGTIYDMFEILASNMDGGQISLDVPIYFVSPVADSTLAYANIYAEYLSDSKQALVYKPEEPFSHTQMIKNGRVKVYQEIHGKFSKEFRTPCVMITGHPSLRVGDAVHFLEMWGADSRNSLIMTDPDYPLETVYGPFKTLAIRAHYCPVETRLDHSQLGKILSDLDPKKIYTPPEVKNSIENFWNILSEIRKVSNDGGEMKYHSNALRGLNLRQLEIYRAILDAGRPQIPPYHPYDRIHALSYGLPCALSGTRPTRKVHVHPDVLRGVNVTGHGPNGNVGMGAIRGYLSVYDNVYELNPVPENELQRVRKRTYGQLDLELFQRKLQTFKINFTVKTDADHSTTFNANEYRNGLGGRVAPEDQDLFDEAGKSRTAGRDCAALFEIDLSC</sequence>
<feature type="domain" description="Beta-Casp" evidence="6">
    <location>
        <begin position="299"/>
        <end position="427"/>
    </location>
</feature>
<protein>
    <recommendedName>
        <fullName evidence="6">Beta-Casp domain-containing protein</fullName>
    </recommendedName>
</protein>
<evidence type="ECO:0000256" key="3">
    <source>
        <dbReference type="ARBA" id="ARBA00006861"/>
    </source>
</evidence>
<evidence type="ECO:0000256" key="4">
    <source>
        <dbReference type="ARBA" id="ARBA00022490"/>
    </source>
</evidence>
<dbReference type="InterPro" id="IPR027074">
    <property type="entry name" value="Integrator_9su"/>
</dbReference>
<dbReference type="InterPro" id="IPR036866">
    <property type="entry name" value="RibonucZ/Hydroxyglut_hydro"/>
</dbReference>